<dbReference type="EMBL" id="MU071849">
    <property type="protein sequence ID" value="KAF5825842.1"/>
    <property type="molecule type" value="Genomic_DNA"/>
</dbReference>
<evidence type="ECO:0000313" key="3">
    <source>
        <dbReference type="Proteomes" id="UP000815325"/>
    </source>
</evidence>
<comment type="caution">
    <text evidence="2">The sequence shown here is derived from an EMBL/GenBank/DDBJ whole genome shotgun (WGS) entry which is preliminary data.</text>
</comment>
<organism evidence="2 3">
    <name type="scientific">Dunaliella salina</name>
    <name type="common">Green alga</name>
    <name type="synonym">Protococcus salinus</name>
    <dbReference type="NCBI Taxonomy" id="3046"/>
    <lineage>
        <taxon>Eukaryota</taxon>
        <taxon>Viridiplantae</taxon>
        <taxon>Chlorophyta</taxon>
        <taxon>core chlorophytes</taxon>
        <taxon>Chlorophyceae</taxon>
        <taxon>CS clade</taxon>
        <taxon>Chlamydomonadales</taxon>
        <taxon>Dunaliellaceae</taxon>
        <taxon>Dunaliella</taxon>
    </lineage>
</organism>
<feature type="compositionally biased region" description="Polar residues" evidence="1">
    <location>
        <begin position="84"/>
        <end position="97"/>
    </location>
</feature>
<dbReference type="SUPFAM" id="SSF90257">
    <property type="entry name" value="Myosin rod fragments"/>
    <property type="match status" value="1"/>
</dbReference>
<feature type="region of interest" description="Disordered" evidence="1">
    <location>
        <begin position="84"/>
        <end position="116"/>
    </location>
</feature>
<accession>A0ABQ7FTV8</accession>
<name>A0ABQ7FTV8_DUNSA</name>
<dbReference type="Gene3D" id="1.10.287.1490">
    <property type="match status" value="1"/>
</dbReference>
<sequence length="130" mass="14760">QVVWTLEKDRADLAAEFERFKQDNEFMEGEISSLRSTVTEQMQQLTTCKEELAGKRADASHLSMLVADQRDQLDGLKRSLDATSQQLSAAQNDLSQTRADKEHFMRQADKSYDESAQLRSELSKCTKVSV</sequence>
<reference evidence="2" key="1">
    <citation type="submission" date="2017-08" db="EMBL/GenBank/DDBJ databases">
        <authorList>
            <person name="Polle J.E."/>
            <person name="Barry K."/>
            <person name="Cushman J."/>
            <person name="Schmutz J."/>
            <person name="Tran D."/>
            <person name="Hathwaick L.T."/>
            <person name="Yim W.C."/>
            <person name="Jenkins J."/>
            <person name="Mckie-Krisberg Z.M."/>
            <person name="Prochnik S."/>
            <person name="Lindquist E."/>
            <person name="Dockter R.B."/>
            <person name="Adam C."/>
            <person name="Molina H."/>
            <person name="Bunkerborg J."/>
            <person name="Jin E."/>
            <person name="Buchheim M."/>
            <person name="Magnuson J."/>
        </authorList>
    </citation>
    <scope>NUCLEOTIDE SEQUENCE</scope>
    <source>
        <strain evidence="2">CCAP 19/18</strain>
    </source>
</reference>
<dbReference type="Proteomes" id="UP000815325">
    <property type="component" value="Unassembled WGS sequence"/>
</dbReference>
<evidence type="ECO:0000256" key="1">
    <source>
        <dbReference type="SAM" id="MobiDB-lite"/>
    </source>
</evidence>
<keyword evidence="3" id="KW-1185">Reference proteome</keyword>
<evidence type="ECO:0000313" key="2">
    <source>
        <dbReference type="EMBL" id="KAF5825842.1"/>
    </source>
</evidence>
<proteinExistence type="predicted"/>
<feature type="non-terminal residue" evidence="2">
    <location>
        <position position="1"/>
    </location>
</feature>
<gene>
    <name evidence="2" type="ORF">DUNSADRAFT_6509</name>
</gene>
<feature type="compositionally biased region" description="Basic and acidic residues" evidence="1">
    <location>
        <begin position="98"/>
        <end position="113"/>
    </location>
</feature>
<protein>
    <submittedName>
        <fullName evidence="2">Uncharacterized protein</fullName>
    </submittedName>
</protein>